<name>A0A369KGB4_HYPMA</name>
<keyword evidence="10" id="KW-1185">Reference proteome</keyword>
<organism evidence="9 10">
    <name type="scientific">Hypsizygus marmoreus</name>
    <name type="common">White beech mushroom</name>
    <name type="synonym">Agaricus marmoreus</name>
    <dbReference type="NCBI Taxonomy" id="39966"/>
    <lineage>
        <taxon>Eukaryota</taxon>
        <taxon>Fungi</taxon>
        <taxon>Dikarya</taxon>
        <taxon>Basidiomycota</taxon>
        <taxon>Agaricomycotina</taxon>
        <taxon>Agaricomycetes</taxon>
        <taxon>Agaricomycetidae</taxon>
        <taxon>Agaricales</taxon>
        <taxon>Tricholomatineae</taxon>
        <taxon>Lyophyllaceae</taxon>
        <taxon>Hypsizygus</taxon>
    </lineage>
</organism>
<feature type="transmembrane region" description="Helical" evidence="7">
    <location>
        <begin position="213"/>
        <end position="232"/>
    </location>
</feature>
<dbReference type="EMBL" id="LUEZ02000004">
    <property type="protein sequence ID" value="RDB30823.1"/>
    <property type="molecule type" value="Genomic_DNA"/>
</dbReference>
<protein>
    <submittedName>
        <fullName evidence="9">Bypass of stop codon protein 6</fullName>
    </submittedName>
</protein>
<dbReference type="GO" id="GO:0022857">
    <property type="term" value="F:transmembrane transporter activity"/>
    <property type="evidence" value="ECO:0007669"/>
    <property type="project" value="InterPro"/>
</dbReference>
<dbReference type="PANTHER" id="PTHR23514">
    <property type="entry name" value="BYPASS OF STOP CODON PROTEIN 6"/>
    <property type="match status" value="1"/>
</dbReference>
<dbReference type="InterPro" id="IPR020846">
    <property type="entry name" value="MFS_dom"/>
</dbReference>
<dbReference type="GO" id="GO:0016020">
    <property type="term" value="C:membrane"/>
    <property type="evidence" value="ECO:0007669"/>
    <property type="project" value="TreeGrafter"/>
</dbReference>
<dbReference type="InterPro" id="IPR036259">
    <property type="entry name" value="MFS_trans_sf"/>
</dbReference>
<sequence>MSTIVVTETVPKVYPPGPQSKDTDVYPHAGYLRDSVFGEDEGDDTGGTYELHALPAHLSDRSRRISTISRAPFDPSFRPSDSKLSAGSVPRDVTIDVSESDLPVLPSLRLHSATERRKFHVASIVHFAALCWCLFVEGWNDGSTGPLLPVIQRDYHIGFSIVSLYFVSNCAGFISGAALNVWLNDRIGFGKIVVLGSIFQLVGYVMQAPGPPFPVMVIANAFTGFGLSLQNAQANGFVGSLEKHMTTKLGMMHAAYGLGAFTSPFVATFFSGTRRWSFHYLVSAVLAISNTLTLALIFRGKPLDELLAEGGQASEEQTSVRQTTYRELFGLKAVHILAIFALVYIGIEVTVGGWIVTFIIHERGGGQSTGYISSGFFGGLTLGRIGLMWFTKLVGEHRVIFVYSLLSIALEITVWVVPSIVENAVAVALIGVVLGPMFPVLVSHATKVLPRWLLTVCLGWITGVGIAGSAALPFLTGLLSSRFGIGALQPLLVSMMCVMVQLRRQACLPSATLRLQMRLGEARVFAQTPLGLARCINLSVSGTTTNTNTFATIQFGHNDQKVMDTATFASNLESLTQEIMNARCSPILITSLYRRTFSDGTLTDILEPYSNQTIAVATKLNFAPTSTAYRLSILHPETRQSADVTHLNPLGALYFGRMVADEVKKIVPALAPNIKADAGLSAKIAAGTL</sequence>
<dbReference type="Proteomes" id="UP000076154">
    <property type="component" value="Unassembled WGS sequence"/>
</dbReference>
<comment type="similarity">
    <text evidence="2">Belongs to the major facilitator superfamily.</text>
</comment>
<evidence type="ECO:0000256" key="5">
    <source>
        <dbReference type="ARBA" id="ARBA00022989"/>
    </source>
</evidence>
<dbReference type="SUPFAM" id="SSF103473">
    <property type="entry name" value="MFS general substrate transporter"/>
    <property type="match status" value="1"/>
</dbReference>
<feature type="transmembrane region" description="Helical" evidence="7">
    <location>
        <begin position="159"/>
        <end position="182"/>
    </location>
</feature>
<dbReference type="PANTHER" id="PTHR23514:SF3">
    <property type="entry name" value="BYPASS OF STOP CODON PROTEIN 6"/>
    <property type="match status" value="1"/>
</dbReference>
<accession>A0A369KGB4</accession>
<keyword evidence="6 7" id="KW-0472">Membrane</keyword>
<feature type="transmembrane region" description="Helical" evidence="7">
    <location>
        <begin position="253"/>
        <end position="272"/>
    </location>
</feature>
<evidence type="ECO:0000313" key="9">
    <source>
        <dbReference type="EMBL" id="RDB30823.1"/>
    </source>
</evidence>
<reference evidence="9" key="1">
    <citation type="submission" date="2018-04" db="EMBL/GenBank/DDBJ databases">
        <title>Whole genome sequencing of Hypsizygus marmoreus.</title>
        <authorList>
            <person name="Choi I.-G."/>
            <person name="Min B."/>
            <person name="Kim J.-G."/>
            <person name="Kim S."/>
            <person name="Oh Y.-L."/>
            <person name="Kong W.-S."/>
            <person name="Park H."/>
            <person name="Jeong J."/>
            <person name="Song E.-S."/>
        </authorList>
    </citation>
    <scope>NUCLEOTIDE SEQUENCE [LARGE SCALE GENOMIC DNA]</scope>
    <source>
        <strain evidence="9">51987-8</strain>
    </source>
</reference>
<evidence type="ECO:0000256" key="3">
    <source>
        <dbReference type="ARBA" id="ARBA00022448"/>
    </source>
</evidence>
<evidence type="ECO:0000313" key="10">
    <source>
        <dbReference type="Proteomes" id="UP000076154"/>
    </source>
</evidence>
<dbReference type="InterPro" id="IPR011701">
    <property type="entry name" value="MFS"/>
</dbReference>
<dbReference type="SUPFAM" id="SSF52266">
    <property type="entry name" value="SGNH hydrolase"/>
    <property type="match status" value="1"/>
</dbReference>
<feature type="transmembrane region" description="Helical" evidence="7">
    <location>
        <begin position="278"/>
        <end position="298"/>
    </location>
</feature>
<comment type="caution">
    <text evidence="9">The sequence shown here is derived from an EMBL/GenBank/DDBJ whole genome shotgun (WGS) entry which is preliminary data.</text>
</comment>
<evidence type="ECO:0000256" key="4">
    <source>
        <dbReference type="ARBA" id="ARBA00022692"/>
    </source>
</evidence>
<dbReference type="GO" id="GO:0012505">
    <property type="term" value="C:endomembrane system"/>
    <property type="evidence" value="ECO:0007669"/>
    <property type="project" value="UniProtKB-SubCell"/>
</dbReference>
<feature type="transmembrane region" description="Helical" evidence="7">
    <location>
        <begin position="336"/>
        <end position="360"/>
    </location>
</feature>
<keyword evidence="4 7" id="KW-0812">Transmembrane</keyword>
<evidence type="ECO:0000256" key="1">
    <source>
        <dbReference type="ARBA" id="ARBA00004127"/>
    </source>
</evidence>
<comment type="subcellular location">
    <subcellularLocation>
        <location evidence="1">Endomembrane system</location>
        <topology evidence="1">Multi-pass membrane protein</topology>
    </subcellularLocation>
</comment>
<keyword evidence="3" id="KW-0813">Transport</keyword>
<proteinExistence type="inferred from homology"/>
<feature type="transmembrane region" description="Helical" evidence="7">
    <location>
        <begin position="424"/>
        <end position="445"/>
    </location>
</feature>
<dbReference type="Gene3D" id="3.40.50.1110">
    <property type="entry name" value="SGNH hydrolase"/>
    <property type="match status" value="1"/>
</dbReference>
<evidence type="ECO:0000259" key="8">
    <source>
        <dbReference type="PROSITE" id="PS50850"/>
    </source>
</evidence>
<dbReference type="InterPro" id="IPR051788">
    <property type="entry name" value="MFS_Transporter"/>
</dbReference>
<dbReference type="Gene3D" id="1.20.1250.20">
    <property type="entry name" value="MFS general substrate transporter like domains"/>
    <property type="match status" value="2"/>
</dbReference>
<evidence type="ECO:0000256" key="2">
    <source>
        <dbReference type="ARBA" id="ARBA00008335"/>
    </source>
</evidence>
<dbReference type="AlphaFoldDB" id="A0A369KGB4"/>
<dbReference type="InParanoid" id="A0A369KGB4"/>
<feature type="transmembrane region" description="Helical" evidence="7">
    <location>
        <begin position="372"/>
        <end position="390"/>
    </location>
</feature>
<feature type="transmembrane region" description="Helical" evidence="7">
    <location>
        <begin position="189"/>
        <end position="207"/>
    </location>
</feature>
<evidence type="ECO:0000256" key="6">
    <source>
        <dbReference type="ARBA" id="ARBA00023136"/>
    </source>
</evidence>
<feature type="transmembrane region" description="Helical" evidence="7">
    <location>
        <begin position="119"/>
        <end position="139"/>
    </location>
</feature>
<dbReference type="OrthoDB" id="413079at2759"/>
<feature type="transmembrane region" description="Helical" evidence="7">
    <location>
        <begin position="452"/>
        <end position="475"/>
    </location>
</feature>
<dbReference type="PROSITE" id="PS50850">
    <property type="entry name" value="MFS"/>
    <property type="match status" value="1"/>
</dbReference>
<gene>
    <name evidence="9" type="primary">BSC6_0</name>
    <name evidence="9" type="ORF">Hypma_005794</name>
</gene>
<feature type="transmembrane region" description="Helical" evidence="7">
    <location>
        <begin position="399"/>
        <end position="418"/>
    </location>
</feature>
<dbReference type="Pfam" id="PF07690">
    <property type="entry name" value="MFS_1"/>
    <property type="match status" value="1"/>
</dbReference>
<evidence type="ECO:0000256" key="7">
    <source>
        <dbReference type="SAM" id="Phobius"/>
    </source>
</evidence>
<dbReference type="InterPro" id="IPR036514">
    <property type="entry name" value="SGNH_hydro_sf"/>
</dbReference>
<feature type="domain" description="Major facilitator superfamily (MFS) profile" evidence="8">
    <location>
        <begin position="126"/>
        <end position="512"/>
    </location>
</feature>
<dbReference type="FunFam" id="1.20.1250.20:FF:000286">
    <property type="entry name" value="MFS efflux transporter"/>
    <property type="match status" value="1"/>
</dbReference>
<keyword evidence="5 7" id="KW-1133">Transmembrane helix</keyword>